<name>A0A381WMJ8_9ZZZZ</name>
<dbReference type="EMBL" id="UINC01012289">
    <property type="protein sequence ID" value="SVA53749.1"/>
    <property type="molecule type" value="Genomic_DNA"/>
</dbReference>
<evidence type="ECO:0000313" key="1">
    <source>
        <dbReference type="EMBL" id="SVA53749.1"/>
    </source>
</evidence>
<evidence type="ECO:0008006" key="2">
    <source>
        <dbReference type="Google" id="ProtNLM"/>
    </source>
</evidence>
<reference evidence="1" key="1">
    <citation type="submission" date="2018-05" db="EMBL/GenBank/DDBJ databases">
        <authorList>
            <person name="Lanie J.A."/>
            <person name="Ng W.-L."/>
            <person name="Kazmierczak K.M."/>
            <person name="Andrzejewski T.M."/>
            <person name="Davidsen T.M."/>
            <person name="Wayne K.J."/>
            <person name="Tettelin H."/>
            <person name="Glass J.I."/>
            <person name="Rusch D."/>
            <person name="Podicherti R."/>
            <person name="Tsui H.-C.T."/>
            <person name="Winkler M.E."/>
        </authorList>
    </citation>
    <scope>NUCLEOTIDE SEQUENCE</scope>
</reference>
<accession>A0A381WMJ8</accession>
<dbReference type="AlphaFoldDB" id="A0A381WMJ8"/>
<organism evidence="1">
    <name type="scientific">marine metagenome</name>
    <dbReference type="NCBI Taxonomy" id="408172"/>
    <lineage>
        <taxon>unclassified sequences</taxon>
        <taxon>metagenomes</taxon>
        <taxon>ecological metagenomes</taxon>
    </lineage>
</organism>
<protein>
    <recommendedName>
        <fullName evidence="2">DUF1579 domain-containing protein</fullName>
    </recommendedName>
</protein>
<sequence length="166" mass="18327">MKKLLTVLAIVGMAFSAQAQTSLADRINENQTDWLLGAWEADIDGNTLSLSYKWVVKDHVVASHLKTNDNESYSLIGLNPKTGEIEQTGYDSQGKKSTGKWGPKGEMPMVILTSVSDTDEKRSMAVAFRKIDGNNIEAQIFEVDASGNAGDFSSFSFEMKRKKEKK</sequence>
<proteinExistence type="predicted"/>
<gene>
    <name evidence="1" type="ORF">METZ01_LOCUS106603</name>
</gene>